<comment type="caution">
    <text evidence="8">The sequence shown here is derived from an EMBL/GenBank/DDBJ whole genome shotgun (WGS) entry which is preliminary data.</text>
</comment>
<dbReference type="InterPro" id="IPR044068">
    <property type="entry name" value="CB"/>
</dbReference>
<evidence type="ECO:0000256" key="2">
    <source>
        <dbReference type="ARBA" id="ARBA00023125"/>
    </source>
</evidence>
<evidence type="ECO:0000259" key="6">
    <source>
        <dbReference type="PROSITE" id="PS51898"/>
    </source>
</evidence>
<evidence type="ECO:0000256" key="4">
    <source>
        <dbReference type="PROSITE-ProRule" id="PRU01248"/>
    </source>
</evidence>
<organism evidence="8 9">
    <name type="scientific">Mycolicibacterium fluoranthenivorans</name>
    <dbReference type="NCBI Taxonomy" id="258505"/>
    <lineage>
        <taxon>Bacteria</taxon>
        <taxon>Bacillati</taxon>
        <taxon>Actinomycetota</taxon>
        <taxon>Actinomycetes</taxon>
        <taxon>Mycobacteriales</taxon>
        <taxon>Mycobacteriaceae</taxon>
        <taxon>Mycolicibacterium</taxon>
    </lineage>
</organism>
<dbReference type="PANTHER" id="PTHR30349">
    <property type="entry name" value="PHAGE INTEGRASE-RELATED"/>
    <property type="match status" value="1"/>
</dbReference>
<dbReference type="RefSeq" id="WP_167164689.1">
    <property type="nucleotide sequence ID" value="NZ_JAANOW010000005.1"/>
</dbReference>
<keyword evidence="9" id="KW-1185">Reference proteome</keyword>
<dbReference type="AlphaFoldDB" id="A0A7X5U5Z9"/>
<comment type="similarity">
    <text evidence="1">Belongs to the 'phage' integrase family.</text>
</comment>
<feature type="region of interest" description="Disordered" evidence="5">
    <location>
        <begin position="164"/>
        <end position="184"/>
    </location>
</feature>
<feature type="domain" description="Core-binding (CB)" evidence="7">
    <location>
        <begin position="71"/>
        <end position="161"/>
    </location>
</feature>
<dbReference type="SUPFAM" id="SSF56349">
    <property type="entry name" value="DNA breaking-rejoining enzymes"/>
    <property type="match status" value="1"/>
</dbReference>
<evidence type="ECO:0000256" key="5">
    <source>
        <dbReference type="SAM" id="MobiDB-lite"/>
    </source>
</evidence>
<dbReference type="EMBL" id="JAANOW010000005">
    <property type="protein sequence ID" value="NIH98957.1"/>
    <property type="molecule type" value="Genomic_DNA"/>
</dbReference>
<dbReference type="InterPro" id="IPR002104">
    <property type="entry name" value="Integrase_catalytic"/>
</dbReference>
<evidence type="ECO:0000259" key="7">
    <source>
        <dbReference type="PROSITE" id="PS51900"/>
    </source>
</evidence>
<reference evidence="8 9" key="1">
    <citation type="submission" date="2020-03" db="EMBL/GenBank/DDBJ databases">
        <title>Sequencing the genomes of 1000 actinobacteria strains.</title>
        <authorList>
            <person name="Klenk H.-P."/>
        </authorList>
    </citation>
    <scope>NUCLEOTIDE SEQUENCE [LARGE SCALE GENOMIC DNA]</scope>
    <source>
        <strain evidence="8 9">DSM 44556</strain>
    </source>
</reference>
<dbReference type="PROSITE" id="PS51900">
    <property type="entry name" value="CB"/>
    <property type="match status" value="1"/>
</dbReference>
<dbReference type="Proteomes" id="UP000547444">
    <property type="component" value="Unassembled WGS sequence"/>
</dbReference>
<accession>A0A7X5U5Z9</accession>
<name>A0A7X5U5Z9_9MYCO</name>
<evidence type="ECO:0000313" key="8">
    <source>
        <dbReference type="EMBL" id="NIH98957.1"/>
    </source>
</evidence>
<dbReference type="InterPro" id="IPR013762">
    <property type="entry name" value="Integrase-like_cat_sf"/>
</dbReference>
<keyword evidence="3" id="KW-0233">DNA recombination</keyword>
<proteinExistence type="inferred from homology"/>
<evidence type="ECO:0000256" key="1">
    <source>
        <dbReference type="ARBA" id="ARBA00008857"/>
    </source>
</evidence>
<dbReference type="PROSITE" id="PS51898">
    <property type="entry name" value="TYR_RECOMBINASE"/>
    <property type="match status" value="1"/>
</dbReference>
<gene>
    <name evidence="8" type="ORF">FHU31_005981</name>
</gene>
<dbReference type="CDD" id="cd01189">
    <property type="entry name" value="INT_ICEBs1_C_like"/>
    <property type="match status" value="1"/>
</dbReference>
<dbReference type="Gene3D" id="1.10.150.130">
    <property type="match status" value="1"/>
</dbReference>
<dbReference type="InterPro" id="IPR010998">
    <property type="entry name" value="Integrase_recombinase_N"/>
</dbReference>
<dbReference type="Gene3D" id="1.10.443.10">
    <property type="entry name" value="Intergrase catalytic core"/>
    <property type="match status" value="1"/>
</dbReference>
<protein>
    <submittedName>
        <fullName evidence="8">Integrase</fullName>
    </submittedName>
</protein>
<feature type="domain" description="Tyr recombinase" evidence="6">
    <location>
        <begin position="185"/>
        <end position="368"/>
    </location>
</feature>
<sequence>MASIRKVDRKDGTVAHTVLFRLENRQRALAFNDTLSAEAFRAAIEAHGPLRAMEMHGLNPTPRRENHKTELTVADWVRTHIDALTGIEQYTLDKYEEYLRSDITARPIGSIPLAKLRESDIATWVDSLAAGGGTGRRARPNGPKTIANKHGFLSAALNTAVKAGHIPSNPAAGRRLPKRKASQDHEMRMLTVDEYDALRTATPPPWQPMLEFMVASGMRWGEVAALQPKHVDIRQGTVRVRQAWKYSPSSGYTLGPPKTKRSRRTINLPADVIDALDLSGDWVFTNQRDGGPVRYWAFRRYVWDSAVAAAGLDPVPTPHDLRHTCASWMLAAGQPITTVSRVLGHENISVTADIYTDVDRTSFKAAADVMAALLKGRSDDDQ</sequence>
<dbReference type="Pfam" id="PF00589">
    <property type="entry name" value="Phage_integrase"/>
    <property type="match status" value="1"/>
</dbReference>
<dbReference type="GO" id="GO:0006310">
    <property type="term" value="P:DNA recombination"/>
    <property type="evidence" value="ECO:0007669"/>
    <property type="project" value="UniProtKB-KW"/>
</dbReference>
<dbReference type="GO" id="GO:0003677">
    <property type="term" value="F:DNA binding"/>
    <property type="evidence" value="ECO:0007669"/>
    <property type="project" value="UniProtKB-UniRule"/>
</dbReference>
<dbReference type="PANTHER" id="PTHR30349:SF64">
    <property type="entry name" value="PROPHAGE INTEGRASE INTD-RELATED"/>
    <property type="match status" value="1"/>
</dbReference>
<keyword evidence="2 4" id="KW-0238">DNA-binding</keyword>
<evidence type="ECO:0000256" key="3">
    <source>
        <dbReference type="ARBA" id="ARBA00023172"/>
    </source>
</evidence>
<dbReference type="InterPro" id="IPR050090">
    <property type="entry name" value="Tyrosine_recombinase_XerCD"/>
</dbReference>
<dbReference type="GO" id="GO:0015074">
    <property type="term" value="P:DNA integration"/>
    <property type="evidence" value="ECO:0007669"/>
    <property type="project" value="InterPro"/>
</dbReference>
<evidence type="ECO:0000313" key="9">
    <source>
        <dbReference type="Proteomes" id="UP000547444"/>
    </source>
</evidence>
<dbReference type="InterPro" id="IPR011010">
    <property type="entry name" value="DNA_brk_join_enz"/>
</dbReference>